<accession>A0A6G1PKR9</accession>
<organism evidence="1 2">
    <name type="scientific">Channa argus</name>
    <name type="common">Northern snakehead</name>
    <name type="synonym">Ophicephalus argus</name>
    <dbReference type="NCBI Taxonomy" id="215402"/>
    <lineage>
        <taxon>Eukaryota</taxon>
        <taxon>Metazoa</taxon>
        <taxon>Chordata</taxon>
        <taxon>Craniata</taxon>
        <taxon>Vertebrata</taxon>
        <taxon>Euteleostomi</taxon>
        <taxon>Actinopterygii</taxon>
        <taxon>Neopterygii</taxon>
        <taxon>Teleostei</taxon>
        <taxon>Neoteleostei</taxon>
        <taxon>Acanthomorphata</taxon>
        <taxon>Anabantaria</taxon>
        <taxon>Anabantiformes</taxon>
        <taxon>Channoidei</taxon>
        <taxon>Channidae</taxon>
        <taxon>Channa</taxon>
    </lineage>
</organism>
<protein>
    <submittedName>
        <fullName evidence="1">Uncharacterized protein</fullName>
    </submittedName>
</protein>
<dbReference type="EMBL" id="CM015717">
    <property type="protein sequence ID" value="KAF3690783.1"/>
    <property type="molecule type" value="Genomic_DNA"/>
</dbReference>
<dbReference type="AlphaFoldDB" id="A0A6G1PKR9"/>
<keyword evidence="2" id="KW-1185">Reference proteome</keyword>
<evidence type="ECO:0000313" key="2">
    <source>
        <dbReference type="Proteomes" id="UP000503349"/>
    </source>
</evidence>
<gene>
    <name evidence="1" type="ORF">EXN66_Car006456</name>
</gene>
<dbReference type="Proteomes" id="UP000503349">
    <property type="component" value="Chromosome 6"/>
</dbReference>
<evidence type="ECO:0000313" key="1">
    <source>
        <dbReference type="EMBL" id="KAF3690783.1"/>
    </source>
</evidence>
<sequence>MEKPRSHTSSQAQWKPSDTLHYFVLVPIKVDTICCQEPGDTLQKGNPPLLHPVPTGFKCFWMYIMLLQEELHCQMAVRSVNPLLPPSRRFSTHFPY</sequence>
<name>A0A6G1PKR9_CHAAH</name>
<reference evidence="1 2" key="1">
    <citation type="submission" date="2019-02" db="EMBL/GenBank/DDBJ databases">
        <title>Opniocepnalus argus genome.</title>
        <authorList>
            <person name="Zhou C."/>
            <person name="Xiao S."/>
        </authorList>
    </citation>
    <scope>NUCLEOTIDE SEQUENCE [LARGE SCALE GENOMIC DNA]</scope>
    <source>
        <strain evidence="1">OARG1902GOOAL</strain>
        <tissue evidence="1">Muscle</tissue>
    </source>
</reference>
<proteinExistence type="predicted"/>
<reference evidence="2" key="2">
    <citation type="submission" date="2019-02" db="EMBL/GenBank/DDBJ databases">
        <title>Opniocepnalus argus Var Kimnra genome.</title>
        <authorList>
            <person name="Zhou C."/>
            <person name="Xiao S."/>
        </authorList>
    </citation>
    <scope>NUCLEOTIDE SEQUENCE [LARGE SCALE GENOMIC DNA]</scope>
</reference>